<dbReference type="STRING" id="946677.SAMN05444484_10776"/>
<feature type="domain" description="Gamma-glutamylcyclotransferase AIG2-like" evidence="1">
    <location>
        <begin position="4"/>
        <end position="104"/>
    </location>
</feature>
<dbReference type="InterPro" id="IPR009288">
    <property type="entry name" value="AIG2-like_dom"/>
</dbReference>
<protein>
    <submittedName>
        <fullName evidence="2">Uncharacterized conserved protein YtfP, gamma-glutamylcyclotransferase (GGCT)/AIG2-like family</fullName>
    </submittedName>
</protein>
<reference evidence="3" key="1">
    <citation type="submission" date="2016-11" db="EMBL/GenBank/DDBJ databases">
        <authorList>
            <person name="Varghese N."/>
            <person name="Submissions S."/>
        </authorList>
    </citation>
    <scope>NUCLEOTIDE SEQUENCE [LARGE SCALE GENOMIC DNA]</scope>
    <source>
        <strain evidence="3">DSM 24724</strain>
    </source>
</reference>
<dbReference type="EMBL" id="FRBT01000007">
    <property type="protein sequence ID" value="SHM57302.1"/>
    <property type="molecule type" value="Genomic_DNA"/>
</dbReference>
<dbReference type="Pfam" id="PF06094">
    <property type="entry name" value="GGACT"/>
    <property type="match status" value="1"/>
</dbReference>
<gene>
    <name evidence="2" type="ORF">SAMN05444484_10776</name>
</gene>
<dbReference type="OrthoDB" id="9798388at2"/>
<dbReference type="InterPro" id="IPR036568">
    <property type="entry name" value="GGCT-like_sf"/>
</dbReference>
<dbReference type="InterPro" id="IPR013024">
    <property type="entry name" value="GGCT-like"/>
</dbReference>
<organism evidence="2 3">
    <name type="scientific">Flavobacterium chilense</name>
    <dbReference type="NCBI Taxonomy" id="946677"/>
    <lineage>
        <taxon>Bacteria</taxon>
        <taxon>Pseudomonadati</taxon>
        <taxon>Bacteroidota</taxon>
        <taxon>Flavobacteriia</taxon>
        <taxon>Flavobacteriales</taxon>
        <taxon>Flavobacteriaceae</taxon>
        <taxon>Flavobacterium</taxon>
    </lineage>
</organism>
<dbReference type="RefSeq" id="WP_068844579.1">
    <property type="nucleotide sequence ID" value="NZ_FRBT01000007.1"/>
</dbReference>
<dbReference type="Proteomes" id="UP000184028">
    <property type="component" value="Unassembled WGS sequence"/>
</dbReference>
<proteinExistence type="predicted"/>
<sequence>MEKLFSYGTLRSKQIQMQLFNKVLSGTPDQLLGYKLKSLQIEEEFGMADYVVAVPSADSSDPIHGVAFNISVSDLAKVDTFESNAYKRVQVTLKSGTVAWIYIENK</sequence>
<dbReference type="SUPFAM" id="SSF110857">
    <property type="entry name" value="Gamma-glutamyl cyclotransferase-like"/>
    <property type="match status" value="1"/>
</dbReference>
<dbReference type="AlphaFoldDB" id="A0A1M7JW63"/>
<keyword evidence="2" id="KW-0808">Transferase</keyword>
<accession>A0A1M7JW63</accession>
<evidence type="ECO:0000313" key="3">
    <source>
        <dbReference type="Proteomes" id="UP000184028"/>
    </source>
</evidence>
<dbReference type="Gene3D" id="3.10.490.10">
    <property type="entry name" value="Gamma-glutamyl cyclotransferase-like"/>
    <property type="match status" value="1"/>
</dbReference>
<dbReference type="GO" id="GO:0016740">
    <property type="term" value="F:transferase activity"/>
    <property type="evidence" value="ECO:0007669"/>
    <property type="project" value="UniProtKB-KW"/>
</dbReference>
<evidence type="ECO:0000259" key="1">
    <source>
        <dbReference type="Pfam" id="PF06094"/>
    </source>
</evidence>
<keyword evidence="3" id="KW-1185">Reference proteome</keyword>
<dbReference type="CDD" id="cd06661">
    <property type="entry name" value="GGCT_like"/>
    <property type="match status" value="1"/>
</dbReference>
<evidence type="ECO:0000313" key="2">
    <source>
        <dbReference type="EMBL" id="SHM57302.1"/>
    </source>
</evidence>
<name>A0A1M7JW63_9FLAO</name>